<feature type="compositionally biased region" description="Polar residues" evidence="6">
    <location>
        <begin position="111"/>
        <end position="124"/>
    </location>
</feature>
<evidence type="ECO:0000313" key="9">
    <source>
        <dbReference type="Proteomes" id="UP000887229"/>
    </source>
</evidence>
<feature type="compositionally biased region" description="Basic and acidic residues" evidence="6">
    <location>
        <begin position="1"/>
        <end position="12"/>
    </location>
</feature>
<keyword evidence="5" id="KW-0539">Nucleus</keyword>
<dbReference type="SMART" id="SM00906">
    <property type="entry name" value="Fungal_trans"/>
    <property type="match status" value="1"/>
</dbReference>
<organism evidence="8 9">
    <name type="scientific">Emericellopsis atlantica</name>
    <dbReference type="NCBI Taxonomy" id="2614577"/>
    <lineage>
        <taxon>Eukaryota</taxon>
        <taxon>Fungi</taxon>
        <taxon>Dikarya</taxon>
        <taxon>Ascomycota</taxon>
        <taxon>Pezizomycotina</taxon>
        <taxon>Sordariomycetes</taxon>
        <taxon>Hypocreomycetidae</taxon>
        <taxon>Hypocreales</taxon>
        <taxon>Bionectriaceae</taxon>
        <taxon>Emericellopsis</taxon>
    </lineage>
</organism>
<dbReference type="Pfam" id="PF04082">
    <property type="entry name" value="Fungal_trans"/>
    <property type="match status" value="1"/>
</dbReference>
<dbReference type="GO" id="GO:0006351">
    <property type="term" value="P:DNA-templated transcription"/>
    <property type="evidence" value="ECO:0007669"/>
    <property type="project" value="InterPro"/>
</dbReference>
<dbReference type="AlphaFoldDB" id="A0A9P7ZNW0"/>
<evidence type="ECO:0000256" key="1">
    <source>
        <dbReference type="ARBA" id="ARBA00022723"/>
    </source>
</evidence>
<evidence type="ECO:0000259" key="7">
    <source>
        <dbReference type="PROSITE" id="PS50048"/>
    </source>
</evidence>
<accession>A0A9P7ZNW0</accession>
<keyword evidence="3" id="KW-0238">DNA-binding</keyword>
<evidence type="ECO:0000256" key="3">
    <source>
        <dbReference type="ARBA" id="ARBA00023125"/>
    </source>
</evidence>
<dbReference type="EMBL" id="MU251250">
    <property type="protein sequence ID" value="KAG9255574.1"/>
    <property type="molecule type" value="Genomic_DNA"/>
</dbReference>
<dbReference type="CDD" id="cd12148">
    <property type="entry name" value="fungal_TF_MHR"/>
    <property type="match status" value="1"/>
</dbReference>
<comment type="caution">
    <text evidence="8">The sequence shown here is derived from an EMBL/GenBank/DDBJ whole genome shotgun (WGS) entry which is preliminary data.</text>
</comment>
<keyword evidence="1" id="KW-0479">Metal-binding</keyword>
<dbReference type="GO" id="GO:0008270">
    <property type="term" value="F:zinc ion binding"/>
    <property type="evidence" value="ECO:0007669"/>
    <property type="project" value="InterPro"/>
</dbReference>
<reference evidence="8" key="1">
    <citation type="journal article" date="2021" name="IMA Fungus">
        <title>Genomic characterization of three marine fungi, including Emericellopsis atlantica sp. nov. with signatures of a generalist lifestyle and marine biomass degradation.</title>
        <authorList>
            <person name="Hagestad O.C."/>
            <person name="Hou L."/>
            <person name="Andersen J.H."/>
            <person name="Hansen E.H."/>
            <person name="Altermark B."/>
            <person name="Li C."/>
            <person name="Kuhnert E."/>
            <person name="Cox R.J."/>
            <person name="Crous P.W."/>
            <person name="Spatafora J.W."/>
            <person name="Lail K."/>
            <person name="Amirebrahimi M."/>
            <person name="Lipzen A."/>
            <person name="Pangilinan J."/>
            <person name="Andreopoulos W."/>
            <person name="Hayes R.D."/>
            <person name="Ng V."/>
            <person name="Grigoriev I.V."/>
            <person name="Jackson S.A."/>
            <person name="Sutton T.D.S."/>
            <person name="Dobson A.D.W."/>
            <person name="Rama T."/>
        </authorList>
    </citation>
    <scope>NUCLEOTIDE SEQUENCE</scope>
    <source>
        <strain evidence="8">TS7</strain>
    </source>
</reference>
<evidence type="ECO:0000256" key="5">
    <source>
        <dbReference type="ARBA" id="ARBA00023242"/>
    </source>
</evidence>
<feature type="region of interest" description="Disordered" evidence="6">
    <location>
        <begin position="200"/>
        <end position="224"/>
    </location>
</feature>
<sequence>MQPSHKDADKSSQRLPVNPRRHKVPPEHRKRVATACNSCNLRRTKCSGDQPCTQCAAACRECVYPVISPKVSVSKAELEDLRHRVEAYEKAFKDIVPDAEKRKELLGSRAGSLTPTTRGSSPASRTGAYGHQPLSPVQTEITGTTEEEPASPFPVEGHLLHDGVGTPRFHGETGEKAFTEELKSFLRGLLPLGEASTVPSSIGQCQTADSRPLPAPDANPLWLPPPNTTRIMLSVLRSFLQDGTDEQPSPSGGLYWFGNLTSMPSIPTSSGNVEADTRSARRLSFYQTGLALACRIASTKPSASGFSHDRSEPFFARATTLLGNPLDVTRCSMGEVSVLTMMAYYLLESDRVEAAYVYIGVASRVAFGAGAHRGNVDERGKRIFWTLYVLDPWVSCLLGRPTAIQDEALMLPLPVDSPNMPPSAGLHANVKLARISDYITCNLYRIAATRENADTSASIRDKATFLLEQWQQNIPASLQLTPEGVSNDSATCALHMHANDLIIMIHRPALLKAVRSALSNNGSQSPSHAPQWESCIAAALRNMRLARHIATLHRPRRLLHAGLHCVFSAALCFMLQSLLGNDDLTTAREVDFAVELFDREAQTGNTYGLNCANALRELHMLMAKRRGTQTAMEIEQAFEQHLIQNTTWDTPDMPSHVAGGDVVSLQDDVLSWMEHDWSFGGQHFPR</sequence>
<dbReference type="CDD" id="cd00067">
    <property type="entry name" value="GAL4"/>
    <property type="match status" value="1"/>
</dbReference>
<protein>
    <recommendedName>
        <fullName evidence="7">Zn(2)-C6 fungal-type domain-containing protein</fullName>
    </recommendedName>
</protein>
<dbReference type="Pfam" id="PF00172">
    <property type="entry name" value="Zn_clus"/>
    <property type="match status" value="1"/>
</dbReference>
<dbReference type="InterPro" id="IPR036864">
    <property type="entry name" value="Zn2-C6_fun-type_DNA-bd_sf"/>
</dbReference>
<evidence type="ECO:0000256" key="2">
    <source>
        <dbReference type="ARBA" id="ARBA00023015"/>
    </source>
</evidence>
<dbReference type="Gene3D" id="4.10.240.10">
    <property type="entry name" value="Zn(2)-C6 fungal-type DNA-binding domain"/>
    <property type="match status" value="1"/>
</dbReference>
<keyword evidence="9" id="KW-1185">Reference proteome</keyword>
<gene>
    <name evidence="8" type="ORF">F5Z01DRAFT_548592</name>
</gene>
<feature type="region of interest" description="Disordered" evidence="6">
    <location>
        <begin position="1"/>
        <end position="28"/>
    </location>
</feature>
<evidence type="ECO:0000313" key="8">
    <source>
        <dbReference type="EMBL" id="KAG9255574.1"/>
    </source>
</evidence>
<dbReference type="OrthoDB" id="3266505at2759"/>
<dbReference type="GO" id="GO:0003677">
    <property type="term" value="F:DNA binding"/>
    <property type="evidence" value="ECO:0007669"/>
    <property type="project" value="UniProtKB-KW"/>
</dbReference>
<dbReference type="Proteomes" id="UP000887229">
    <property type="component" value="Unassembled WGS sequence"/>
</dbReference>
<dbReference type="PROSITE" id="PS50048">
    <property type="entry name" value="ZN2_CY6_FUNGAL_2"/>
    <property type="match status" value="1"/>
</dbReference>
<dbReference type="InterPro" id="IPR001138">
    <property type="entry name" value="Zn2Cys6_DnaBD"/>
</dbReference>
<dbReference type="InterPro" id="IPR051127">
    <property type="entry name" value="Fungal_SecMet_Regulators"/>
</dbReference>
<feature type="region of interest" description="Disordered" evidence="6">
    <location>
        <begin position="106"/>
        <end position="135"/>
    </location>
</feature>
<dbReference type="SUPFAM" id="SSF57701">
    <property type="entry name" value="Zn2/Cys6 DNA-binding domain"/>
    <property type="match status" value="1"/>
</dbReference>
<dbReference type="PANTHER" id="PTHR47424:SF3">
    <property type="entry name" value="REGULATORY PROTEIN GAL4"/>
    <property type="match status" value="1"/>
</dbReference>
<feature type="compositionally biased region" description="Polar residues" evidence="6">
    <location>
        <begin position="200"/>
        <end position="209"/>
    </location>
</feature>
<dbReference type="PANTHER" id="PTHR47424">
    <property type="entry name" value="REGULATORY PROTEIN GAL4"/>
    <property type="match status" value="1"/>
</dbReference>
<evidence type="ECO:0000256" key="6">
    <source>
        <dbReference type="SAM" id="MobiDB-lite"/>
    </source>
</evidence>
<evidence type="ECO:0000256" key="4">
    <source>
        <dbReference type="ARBA" id="ARBA00023163"/>
    </source>
</evidence>
<proteinExistence type="predicted"/>
<keyword evidence="2" id="KW-0805">Transcription regulation</keyword>
<dbReference type="SMART" id="SM00066">
    <property type="entry name" value="GAL4"/>
    <property type="match status" value="1"/>
</dbReference>
<keyword evidence="4" id="KW-0804">Transcription</keyword>
<dbReference type="RefSeq" id="XP_046119498.1">
    <property type="nucleotide sequence ID" value="XM_046260583.1"/>
</dbReference>
<feature type="compositionally biased region" description="Pro residues" evidence="6">
    <location>
        <begin position="213"/>
        <end position="224"/>
    </location>
</feature>
<feature type="domain" description="Zn(2)-C6 fungal-type" evidence="7">
    <location>
        <begin position="35"/>
        <end position="64"/>
    </location>
</feature>
<dbReference type="GO" id="GO:0000981">
    <property type="term" value="F:DNA-binding transcription factor activity, RNA polymerase II-specific"/>
    <property type="evidence" value="ECO:0007669"/>
    <property type="project" value="InterPro"/>
</dbReference>
<feature type="compositionally biased region" description="Basic residues" evidence="6">
    <location>
        <begin position="19"/>
        <end position="28"/>
    </location>
</feature>
<dbReference type="GeneID" id="70291486"/>
<dbReference type="InterPro" id="IPR007219">
    <property type="entry name" value="XnlR_reg_dom"/>
</dbReference>
<name>A0A9P7ZNW0_9HYPO</name>